<dbReference type="InterPro" id="IPR013785">
    <property type="entry name" value="Aldolase_TIM"/>
</dbReference>
<sequence>FKETEYATKLDLDALEKVEKFFRDLAPKMRPSHAQISSIDPGILRHQIPGGMISNLRSQLAQQNALDKLYEVLDEVPIVRADLGYPPLVTPTSQIVGTQAVLNILSGERYSIIPNEVKNYVKGLYGRAPGEIKQSLVKKILGNGKPITHRPADDLEPILPKAIENLDSSLIEHEERYYFILLIP</sequence>
<dbReference type="Pfam" id="PF02436">
    <property type="entry name" value="PYC_OADA"/>
    <property type="match status" value="1"/>
</dbReference>
<dbReference type="GO" id="GO:0004736">
    <property type="term" value="F:pyruvate carboxylase activity"/>
    <property type="evidence" value="ECO:0007669"/>
    <property type="project" value="TreeGrafter"/>
</dbReference>
<reference evidence="2" key="1">
    <citation type="journal article" date="2014" name="Front. Microbiol.">
        <title>High frequency of phylogenetically diverse reductive dehalogenase-homologous genes in deep subseafloor sedimentary metagenomes.</title>
        <authorList>
            <person name="Kawai M."/>
            <person name="Futagami T."/>
            <person name="Toyoda A."/>
            <person name="Takaki Y."/>
            <person name="Nishi S."/>
            <person name="Hori S."/>
            <person name="Arai W."/>
            <person name="Tsubouchi T."/>
            <person name="Morono Y."/>
            <person name="Uchiyama I."/>
            <person name="Ito T."/>
            <person name="Fujiyama A."/>
            <person name="Inagaki F."/>
            <person name="Takami H."/>
        </authorList>
    </citation>
    <scope>NUCLEOTIDE SEQUENCE</scope>
    <source>
        <strain evidence="2">Expedition CK06-06</strain>
    </source>
</reference>
<dbReference type="Gene3D" id="3.20.20.70">
    <property type="entry name" value="Aldolase class I"/>
    <property type="match status" value="1"/>
</dbReference>
<feature type="domain" description="Carboxylase conserved" evidence="1">
    <location>
        <begin position="43"/>
        <end position="170"/>
    </location>
</feature>
<proteinExistence type="predicted"/>
<name>X1PZF9_9ZZZZ</name>
<dbReference type="InterPro" id="IPR055268">
    <property type="entry name" value="PCB-like"/>
</dbReference>
<gene>
    <name evidence="2" type="ORF">S06H3_57507</name>
</gene>
<comment type="caution">
    <text evidence="2">The sequence shown here is derived from an EMBL/GenBank/DDBJ whole genome shotgun (WGS) entry which is preliminary data.</text>
</comment>
<dbReference type="AlphaFoldDB" id="X1PZF9"/>
<accession>X1PZF9</accession>
<organism evidence="2">
    <name type="scientific">marine sediment metagenome</name>
    <dbReference type="NCBI Taxonomy" id="412755"/>
    <lineage>
        <taxon>unclassified sequences</taxon>
        <taxon>metagenomes</taxon>
        <taxon>ecological metagenomes</taxon>
    </lineage>
</organism>
<evidence type="ECO:0000259" key="1">
    <source>
        <dbReference type="Pfam" id="PF02436"/>
    </source>
</evidence>
<dbReference type="EMBL" id="BARV01037125">
    <property type="protein sequence ID" value="GAI47901.1"/>
    <property type="molecule type" value="Genomic_DNA"/>
</dbReference>
<dbReference type="PANTHER" id="PTHR43778:SF2">
    <property type="entry name" value="PYRUVATE CARBOXYLASE, MITOCHONDRIAL"/>
    <property type="match status" value="1"/>
</dbReference>
<protein>
    <recommendedName>
        <fullName evidence="1">Carboxylase conserved domain-containing protein</fullName>
    </recommendedName>
</protein>
<dbReference type="SUPFAM" id="SSF89000">
    <property type="entry name" value="post-HMGL domain-like"/>
    <property type="match status" value="1"/>
</dbReference>
<evidence type="ECO:0000313" key="2">
    <source>
        <dbReference type="EMBL" id="GAI47901.1"/>
    </source>
</evidence>
<feature type="non-terminal residue" evidence="2">
    <location>
        <position position="1"/>
    </location>
</feature>
<dbReference type="GO" id="GO:0005737">
    <property type="term" value="C:cytoplasm"/>
    <property type="evidence" value="ECO:0007669"/>
    <property type="project" value="TreeGrafter"/>
</dbReference>
<dbReference type="GO" id="GO:0006094">
    <property type="term" value="P:gluconeogenesis"/>
    <property type="evidence" value="ECO:0007669"/>
    <property type="project" value="TreeGrafter"/>
</dbReference>
<dbReference type="PANTHER" id="PTHR43778">
    <property type="entry name" value="PYRUVATE CARBOXYLASE"/>
    <property type="match status" value="1"/>
</dbReference>
<dbReference type="InterPro" id="IPR003379">
    <property type="entry name" value="Carboxylase_cons_dom"/>
</dbReference>